<protein>
    <submittedName>
        <fullName evidence="2">Uncharacterized protein</fullName>
    </submittedName>
</protein>
<evidence type="ECO:0000313" key="3">
    <source>
        <dbReference type="Proteomes" id="UP000265515"/>
    </source>
</evidence>
<organism evidence="2 3">
    <name type="scientific">Chara braunii</name>
    <name type="common">Braun's stonewort</name>
    <dbReference type="NCBI Taxonomy" id="69332"/>
    <lineage>
        <taxon>Eukaryota</taxon>
        <taxon>Viridiplantae</taxon>
        <taxon>Streptophyta</taxon>
        <taxon>Charophyceae</taxon>
        <taxon>Charales</taxon>
        <taxon>Characeae</taxon>
        <taxon>Chara</taxon>
    </lineage>
</organism>
<gene>
    <name evidence="2" type="ORF">CBR_g84053</name>
</gene>
<dbReference type="AlphaFoldDB" id="A0A388JJZ9"/>
<feature type="non-terminal residue" evidence="2">
    <location>
        <position position="224"/>
    </location>
</feature>
<feature type="coiled-coil region" evidence="1">
    <location>
        <begin position="36"/>
        <end position="63"/>
    </location>
</feature>
<reference evidence="2 3" key="1">
    <citation type="journal article" date="2018" name="Cell">
        <title>The Chara Genome: Secondary Complexity and Implications for Plant Terrestrialization.</title>
        <authorList>
            <person name="Nishiyama T."/>
            <person name="Sakayama H."/>
            <person name="Vries J.D."/>
            <person name="Buschmann H."/>
            <person name="Saint-Marcoux D."/>
            <person name="Ullrich K.K."/>
            <person name="Haas F.B."/>
            <person name="Vanderstraeten L."/>
            <person name="Becker D."/>
            <person name="Lang D."/>
            <person name="Vosolsobe S."/>
            <person name="Rombauts S."/>
            <person name="Wilhelmsson P.K.I."/>
            <person name="Janitza P."/>
            <person name="Kern R."/>
            <person name="Heyl A."/>
            <person name="Rumpler F."/>
            <person name="Villalobos L.I.A.C."/>
            <person name="Clay J.M."/>
            <person name="Skokan R."/>
            <person name="Toyoda A."/>
            <person name="Suzuki Y."/>
            <person name="Kagoshima H."/>
            <person name="Schijlen E."/>
            <person name="Tajeshwar N."/>
            <person name="Catarino B."/>
            <person name="Hetherington A.J."/>
            <person name="Saltykova A."/>
            <person name="Bonnot C."/>
            <person name="Breuninger H."/>
            <person name="Symeonidi A."/>
            <person name="Radhakrishnan G.V."/>
            <person name="Van Nieuwerburgh F."/>
            <person name="Deforce D."/>
            <person name="Chang C."/>
            <person name="Karol K.G."/>
            <person name="Hedrich R."/>
            <person name="Ulvskov P."/>
            <person name="Glockner G."/>
            <person name="Delwiche C.F."/>
            <person name="Petrasek J."/>
            <person name="Van de Peer Y."/>
            <person name="Friml J."/>
            <person name="Beilby M."/>
            <person name="Dolan L."/>
            <person name="Kohara Y."/>
            <person name="Sugano S."/>
            <person name="Fujiyama A."/>
            <person name="Delaux P.-M."/>
            <person name="Quint M."/>
            <person name="TheiBen G."/>
            <person name="Hagemann M."/>
            <person name="Harholt J."/>
            <person name="Dunand C."/>
            <person name="Zachgo S."/>
            <person name="Langdale J."/>
            <person name="Maumus F."/>
            <person name="Straeten D.V.D."/>
            <person name="Gould S.B."/>
            <person name="Rensing S.A."/>
        </authorList>
    </citation>
    <scope>NUCLEOTIDE SEQUENCE [LARGE SCALE GENOMIC DNA]</scope>
    <source>
        <strain evidence="2 3">S276</strain>
    </source>
</reference>
<evidence type="ECO:0000256" key="1">
    <source>
        <dbReference type="SAM" id="Coils"/>
    </source>
</evidence>
<keyword evidence="1" id="KW-0175">Coiled coil</keyword>
<dbReference type="Gramene" id="GBG42466">
    <property type="protein sequence ID" value="GBG42466"/>
    <property type="gene ID" value="CBR_g84053"/>
</dbReference>
<keyword evidence="3" id="KW-1185">Reference proteome</keyword>
<comment type="caution">
    <text evidence="2">The sequence shown here is derived from an EMBL/GenBank/DDBJ whole genome shotgun (WGS) entry which is preliminary data.</text>
</comment>
<sequence length="224" mass="25336">MTAIKVIWDTGRFPNFFEMLGFSDLAVLASTWDKGAEIFQNDLRELAERLERSKVEYSRESRELPGRTANVESLFLRIWGLSDAHVRGVATPRARRSRSATQHAQPLGIQALEIRQEELEEMEQVLAAINATAAGRISPPRRIRRFTAADPGAQFTAFAPVASERWVEHTCVAFRHAIWRMDTFNHLSPMSIKALQFIAGITDEEAMKCQEIALDGELEHVGRM</sequence>
<proteinExistence type="predicted"/>
<name>A0A388JJZ9_CHABU</name>
<accession>A0A388JJZ9</accession>
<dbReference type="EMBL" id="BFEA01005928">
    <property type="protein sequence ID" value="GBG42466.1"/>
    <property type="molecule type" value="Genomic_DNA"/>
</dbReference>
<dbReference type="Proteomes" id="UP000265515">
    <property type="component" value="Unassembled WGS sequence"/>
</dbReference>
<evidence type="ECO:0000313" key="2">
    <source>
        <dbReference type="EMBL" id="GBG42466.1"/>
    </source>
</evidence>